<gene>
    <name evidence="3" type="ORF">DJ017_07120</name>
</gene>
<reference evidence="4" key="1">
    <citation type="submission" date="2018-05" db="EMBL/GenBank/DDBJ databases">
        <authorList>
            <person name="Li X."/>
        </authorList>
    </citation>
    <scope>NUCLEOTIDE SEQUENCE [LARGE SCALE GENOMIC DNA]</scope>
    <source>
        <strain evidence="4">LX32</strain>
    </source>
</reference>
<dbReference type="Gene3D" id="3.40.50.2000">
    <property type="entry name" value="Glycogen Phosphorylase B"/>
    <property type="match status" value="2"/>
</dbReference>
<sequence length="329" mass="35565">MAHRGVEKILVIKLSALGDFVLALAAMKKIREAHKKAHITLLTTPPFEALAKTSPYFNAIWTDGRPETFGQWTALRKKLRAAGFDRVYDLQTSAHSGRLFHLMRPGPPDWSGIALGCSLPHKNPLRDSMHTLERQADQLMYAGIWPDAPTEPGTAPGPDLSWIWKNEPAERPVPGAVKPRPYVMFVPGGSAHRPEKRWPVENYAELARILYARGYDIVIIGGVQETPLAHAIQRVAPRARDLTGRTDFGRIAMLGARAALAIGNDTGPLHLAAAAGAPTVVLFSSASDPALAAPRGRVTILRSDRLSELPVAKVAQAASSLLSETTGAA</sequence>
<dbReference type="InterPro" id="IPR051199">
    <property type="entry name" value="LPS_LOS_Heptosyltrfase"/>
</dbReference>
<dbReference type="RefSeq" id="WP_111528063.1">
    <property type="nucleotide sequence ID" value="NZ_JBHRSG010000002.1"/>
</dbReference>
<dbReference type="InterPro" id="IPR002201">
    <property type="entry name" value="Glyco_trans_9"/>
</dbReference>
<dbReference type="PANTHER" id="PTHR30160:SF1">
    <property type="entry name" value="LIPOPOLYSACCHARIDE 1,2-N-ACETYLGLUCOSAMINETRANSFERASE-RELATED"/>
    <property type="match status" value="1"/>
</dbReference>
<dbReference type="PANTHER" id="PTHR30160">
    <property type="entry name" value="TETRAACYLDISACCHARIDE 4'-KINASE-RELATED"/>
    <property type="match status" value="1"/>
</dbReference>
<comment type="caution">
    <text evidence="3">The sequence shown here is derived from an EMBL/GenBank/DDBJ whole genome shotgun (WGS) entry which is preliminary data.</text>
</comment>
<evidence type="ECO:0000256" key="2">
    <source>
        <dbReference type="ARBA" id="ARBA00022679"/>
    </source>
</evidence>
<dbReference type="SUPFAM" id="SSF53756">
    <property type="entry name" value="UDP-Glycosyltransferase/glycogen phosphorylase"/>
    <property type="match status" value="1"/>
</dbReference>
<dbReference type="CDD" id="cd03789">
    <property type="entry name" value="GT9_LPS_heptosyltransferase"/>
    <property type="match status" value="1"/>
</dbReference>
<dbReference type="GO" id="GO:0009244">
    <property type="term" value="P:lipopolysaccharide core region biosynthetic process"/>
    <property type="evidence" value="ECO:0007669"/>
    <property type="project" value="TreeGrafter"/>
</dbReference>
<dbReference type="AlphaFoldDB" id="A0A328AHN1"/>
<evidence type="ECO:0000313" key="3">
    <source>
        <dbReference type="EMBL" id="RAK54312.1"/>
    </source>
</evidence>
<evidence type="ECO:0000256" key="1">
    <source>
        <dbReference type="ARBA" id="ARBA00022676"/>
    </source>
</evidence>
<dbReference type="GO" id="GO:0005829">
    <property type="term" value="C:cytosol"/>
    <property type="evidence" value="ECO:0007669"/>
    <property type="project" value="TreeGrafter"/>
</dbReference>
<accession>A0A328AHN1</accession>
<dbReference type="Pfam" id="PF01075">
    <property type="entry name" value="Glyco_transf_9"/>
    <property type="match status" value="1"/>
</dbReference>
<organism evidence="3 4">
    <name type="scientific">Phenylobacterium soli</name>
    <dbReference type="NCBI Taxonomy" id="2170551"/>
    <lineage>
        <taxon>Bacteria</taxon>
        <taxon>Pseudomonadati</taxon>
        <taxon>Pseudomonadota</taxon>
        <taxon>Alphaproteobacteria</taxon>
        <taxon>Caulobacterales</taxon>
        <taxon>Caulobacteraceae</taxon>
        <taxon>Phenylobacterium</taxon>
    </lineage>
</organism>
<dbReference type="OrthoDB" id="9807356at2"/>
<dbReference type="EMBL" id="QFYQ01000001">
    <property type="protein sequence ID" value="RAK54312.1"/>
    <property type="molecule type" value="Genomic_DNA"/>
</dbReference>
<name>A0A328AHN1_9CAUL</name>
<keyword evidence="2 3" id="KW-0808">Transferase</keyword>
<evidence type="ECO:0000313" key="4">
    <source>
        <dbReference type="Proteomes" id="UP000249254"/>
    </source>
</evidence>
<dbReference type="Proteomes" id="UP000249254">
    <property type="component" value="Unassembled WGS sequence"/>
</dbReference>
<keyword evidence="4" id="KW-1185">Reference proteome</keyword>
<keyword evidence="1" id="KW-0328">Glycosyltransferase</keyword>
<proteinExistence type="predicted"/>
<dbReference type="GO" id="GO:0008713">
    <property type="term" value="F:ADP-heptose-lipopolysaccharide heptosyltransferase activity"/>
    <property type="evidence" value="ECO:0007669"/>
    <property type="project" value="TreeGrafter"/>
</dbReference>
<protein>
    <submittedName>
        <fullName evidence="3">Lipopolysaccharide heptosyltransferase family protein</fullName>
    </submittedName>
</protein>